<feature type="domain" description="OCP N-terminal" evidence="2">
    <location>
        <begin position="16"/>
        <end position="165"/>
    </location>
</feature>
<dbReference type="PROSITE" id="PS51773">
    <property type="entry name" value="OCP_N"/>
    <property type="match status" value="1"/>
</dbReference>
<dbReference type="SUPFAM" id="SSF81930">
    <property type="entry name" value="Orange carotenoid protein, N-terminal domain"/>
    <property type="match status" value="1"/>
</dbReference>
<proteinExistence type="inferred from homology"/>
<dbReference type="EMBL" id="CP051167">
    <property type="protein sequence ID" value="QIZ72795.1"/>
    <property type="molecule type" value="Genomic_DNA"/>
</dbReference>
<dbReference type="InterPro" id="IPR015233">
    <property type="entry name" value="Orange_carotenoid-bd_N"/>
</dbReference>
<sequence length="165" mass="18294">MAVTTEFNTAIFNPQLEAVPATLAEYERLSTDDKLGLLWVIYENLGGAITPAAPGAARMQFAEGLLNQIREMPFEAQLQAMRDLVEKVNNPISRAYGVLSNNNKLAFWFQLAEWMKSGEVIPVPANYSLSPRASAVFNRITLLDFNQQITVLRKAATDMGIDPFA</sequence>
<evidence type="ECO:0000313" key="4">
    <source>
        <dbReference type="Proteomes" id="UP000500857"/>
    </source>
</evidence>
<name>A0A6H1U2B4_9CYAN</name>
<keyword evidence="1" id="KW-0793">Thylakoid</keyword>
<keyword evidence="1" id="KW-0042">Antenna complex</keyword>
<dbReference type="KEGG" id="oxy:HCG48_21155"/>
<dbReference type="Proteomes" id="UP000500857">
    <property type="component" value="Chromosome"/>
</dbReference>
<organism evidence="3 4">
    <name type="scientific">Oxynema aestuarii AP17</name>
    <dbReference type="NCBI Taxonomy" id="2064643"/>
    <lineage>
        <taxon>Bacteria</taxon>
        <taxon>Bacillati</taxon>
        <taxon>Cyanobacteriota</taxon>
        <taxon>Cyanophyceae</taxon>
        <taxon>Oscillatoriophycideae</taxon>
        <taxon>Oscillatoriales</taxon>
        <taxon>Oscillatoriaceae</taxon>
        <taxon>Oxynema</taxon>
        <taxon>Oxynema aestuarii</taxon>
    </lineage>
</organism>
<dbReference type="Pfam" id="PF09150">
    <property type="entry name" value="Carot_N"/>
    <property type="match status" value="1"/>
</dbReference>
<evidence type="ECO:0000313" key="3">
    <source>
        <dbReference type="EMBL" id="QIZ72795.1"/>
    </source>
</evidence>
<dbReference type="GO" id="GO:0016037">
    <property type="term" value="P:light absorption"/>
    <property type="evidence" value="ECO:0007669"/>
    <property type="project" value="UniProtKB-UniRule"/>
</dbReference>
<evidence type="ECO:0000259" key="2">
    <source>
        <dbReference type="PROSITE" id="PS51773"/>
    </source>
</evidence>
<reference evidence="3 4" key="1">
    <citation type="submission" date="2020-04" db="EMBL/GenBank/DDBJ databases">
        <authorList>
            <person name="Basu S."/>
            <person name="Maruthanayagam V."/>
            <person name="Chakraborty S."/>
            <person name="Pramanik A."/>
            <person name="Mukherjee J."/>
            <person name="Brink B."/>
        </authorList>
    </citation>
    <scope>NUCLEOTIDE SEQUENCE [LARGE SCALE GENOMIC DNA]</scope>
    <source>
        <strain evidence="3 4">AP17</strain>
    </source>
</reference>
<dbReference type="RefSeq" id="WP_168570942.1">
    <property type="nucleotide sequence ID" value="NZ_CP051167.1"/>
</dbReference>
<gene>
    <name evidence="3" type="ORF">HCG48_21155</name>
</gene>
<comment type="similarity">
    <text evidence="1">Belongs to the orange carotenoid-binding protein family.</text>
</comment>
<dbReference type="GO" id="GO:0030089">
    <property type="term" value="C:phycobilisome"/>
    <property type="evidence" value="ECO:0007669"/>
    <property type="project" value="UniProtKB-UniRule"/>
</dbReference>
<dbReference type="AlphaFoldDB" id="A0A6H1U2B4"/>
<protein>
    <submittedName>
        <fullName evidence="3">Orange carotenoid protein</fullName>
    </submittedName>
</protein>
<keyword evidence="4" id="KW-1185">Reference proteome</keyword>
<keyword evidence="1" id="KW-0605">Phycobilisome</keyword>
<dbReference type="Gene3D" id="1.10.2090.10">
    <property type="entry name" value="Orange carotenoid-binding protein, N-terminal domain"/>
    <property type="match status" value="1"/>
</dbReference>
<dbReference type="InterPro" id="IPR036917">
    <property type="entry name" value="Orange_carotenoid-bd_N_sf"/>
</dbReference>
<evidence type="ECO:0000256" key="1">
    <source>
        <dbReference type="PROSITE-ProRule" id="PRU01109"/>
    </source>
</evidence>
<keyword evidence="1" id="KW-0472">Membrane</keyword>
<accession>A0A6H1U2B4</accession>
<dbReference type="GO" id="GO:0031404">
    <property type="term" value="F:chloride ion binding"/>
    <property type="evidence" value="ECO:0007669"/>
    <property type="project" value="InterPro"/>
</dbReference>
<keyword evidence="1" id="KW-0157">Chromophore</keyword>